<protein>
    <submittedName>
        <fullName evidence="7">TetR/AcrR family transcriptional regulator</fullName>
    </submittedName>
</protein>
<dbReference type="Pfam" id="PF00440">
    <property type="entry name" value="TetR_N"/>
    <property type="match status" value="1"/>
</dbReference>
<organism evidence="7 9">
    <name type="scientific">Colwellia hornerae</name>
    <dbReference type="NCBI Taxonomy" id="89402"/>
    <lineage>
        <taxon>Bacteria</taxon>
        <taxon>Pseudomonadati</taxon>
        <taxon>Pseudomonadota</taxon>
        <taxon>Gammaproteobacteria</taxon>
        <taxon>Alteromonadales</taxon>
        <taxon>Colwelliaceae</taxon>
        <taxon>Colwellia</taxon>
    </lineage>
</organism>
<evidence type="ECO:0000256" key="1">
    <source>
        <dbReference type="ARBA" id="ARBA00023015"/>
    </source>
</evidence>
<comment type="caution">
    <text evidence="7">The sequence shown here is derived from an EMBL/GenBank/DDBJ whole genome shotgun (WGS) entry which is preliminary data.</text>
</comment>
<dbReference type="InterPro" id="IPR050624">
    <property type="entry name" value="HTH-type_Tx_Regulator"/>
</dbReference>
<dbReference type="PANTHER" id="PTHR43479:SF11">
    <property type="entry name" value="ACREF_ENVCD OPERON REPRESSOR-RELATED"/>
    <property type="match status" value="1"/>
</dbReference>
<evidence type="ECO:0000256" key="2">
    <source>
        <dbReference type="ARBA" id="ARBA00023125"/>
    </source>
</evidence>
<keyword evidence="2 4" id="KW-0238">DNA-binding</keyword>
<name>A0A5C6Q3N6_9GAMM</name>
<dbReference type="PANTHER" id="PTHR43479">
    <property type="entry name" value="ACREF/ENVCD OPERON REPRESSOR-RELATED"/>
    <property type="match status" value="1"/>
</dbReference>
<dbReference type="Proteomes" id="UP000321525">
    <property type="component" value="Unassembled WGS sequence"/>
</dbReference>
<evidence type="ECO:0000256" key="3">
    <source>
        <dbReference type="ARBA" id="ARBA00023163"/>
    </source>
</evidence>
<evidence type="ECO:0000313" key="7">
    <source>
        <dbReference type="EMBL" id="TWX63456.1"/>
    </source>
</evidence>
<dbReference type="InterPro" id="IPR036271">
    <property type="entry name" value="Tet_transcr_reg_TetR-rel_C_sf"/>
</dbReference>
<reference evidence="7 9" key="1">
    <citation type="submission" date="2019-07" db="EMBL/GenBank/DDBJ databases">
        <title>Genomes of sea-ice associated Colwellia species.</title>
        <authorList>
            <person name="Bowman J.P."/>
        </authorList>
    </citation>
    <scope>NUCLEOTIDE SEQUENCE [LARGE SCALE GENOMIC DNA]</scope>
    <source>
        <strain evidence="6 8">ACAM 607</strain>
        <strain evidence="7 9">IC036</strain>
    </source>
</reference>
<keyword evidence="8" id="KW-1185">Reference proteome</keyword>
<evidence type="ECO:0000256" key="4">
    <source>
        <dbReference type="PROSITE-ProRule" id="PRU00335"/>
    </source>
</evidence>
<dbReference type="Gene3D" id="1.10.357.10">
    <property type="entry name" value="Tetracycline Repressor, domain 2"/>
    <property type="match status" value="1"/>
</dbReference>
<dbReference type="SUPFAM" id="SSF48498">
    <property type="entry name" value="Tetracyclin repressor-like, C-terminal domain"/>
    <property type="match status" value="1"/>
</dbReference>
<evidence type="ECO:0000259" key="5">
    <source>
        <dbReference type="PROSITE" id="PS50977"/>
    </source>
</evidence>
<dbReference type="GO" id="GO:0003677">
    <property type="term" value="F:DNA binding"/>
    <property type="evidence" value="ECO:0007669"/>
    <property type="project" value="UniProtKB-UniRule"/>
</dbReference>
<dbReference type="SUPFAM" id="SSF46689">
    <property type="entry name" value="Homeodomain-like"/>
    <property type="match status" value="1"/>
</dbReference>
<dbReference type="InterPro" id="IPR009057">
    <property type="entry name" value="Homeodomain-like_sf"/>
</dbReference>
<evidence type="ECO:0000313" key="8">
    <source>
        <dbReference type="Proteomes" id="UP000321525"/>
    </source>
</evidence>
<dbReference type="PROSITE" id="PS50977">
    <property type="entry name" value="HTH_TETR_2"/>
    <property type="match status" value="1"/>
</dbReference>
<evidence type="ECO:0000313" key="9">
    <source>
        <dbReference type="Proteomes" id="UP000321917"/>
    </source>
</evidence>
<dbReference type="EMBL" id="VOLQ01000043">
    <property type="protein sequence ID" value="TWX63456.1"/>
    <property type="molecule type" value="Genomic_DNA"/>
</dbReference>
<gene>
    <name evidence="6" type="ORF">ESZ26_17365</name>
    <name evidence="7" type="ORF">ESZ27_16665</name>
</gene>
<feature type="domain" description="HTH tetR-type" evidence="5">
    <location>
        <begin position="13"/>
        <end position="73"/>
    </location>
</feature>
<dbReference type="RefSeq" id="WP_146800822.1">
    <property type="nucleotide sequence ID" value="NZ_VOLP01000032.1"/>
</dbReference>
<dbReference type="EMBL" id="VOLR01000033">
    <property type="protein sequence ID" value="TWX54863.1"/>
    <property type="molecule type" value="Genomic_DNA"/>
</dbReference>
<dbReference type="InterPro" id="IPR001647">
    <property type="entry name" value="HTH_TetR"/>
</dbReference>
<dbReference type="PRINTS" id="PR00455">
    <property type="entry name" value="HTHTETR"/>
</dbReference>
<keyword evidence="3" id="KW-0804">Transcription</keyword>
<dbReference type="Proteomes" id="UP000321917">
    <property type="component" value="Unassembled WGS sequence"/>
</dbReference>
<feature type="DNA-binding region" description="H-T-H motif" evidence="4">
    <location>
        <begin position="36"/>
        <end position="55"/>
    </location>
</feature>
<proteinExistence type="predicted"/>
<dbReference type="Pfam" id="PF13305">
    <property type="entry name" value="TetR_C_33"/>
    <property type="match status" value="1"/>
</dbReference>
<keyword evidence="1" id="KW-0805">Transcription regulation</keyword>
<dbReference type="OrthoDB" id="5293556at2"/>
<accession>A0A5C6Q3N6</accession>
<sequence>MKQANKKTAYHHGDLRSSLVETGAEMIKDAGIEGLSLRKLAERIGVSRTATYHHFKNKNDLLCAIAALGFIQWTNISNAIFDDKGLSGEEKFRQFVHQYITFATENASIYELMFGKTIWKKNNSDQALRDIAYPSFNYQLEMTKTWQQQGLLIEDENSLRLAQVTWGTLHGIVRLLIDGIYLDTSHIDEMCECVVKVFIQQQKL</sequence>
<dbReference type="InterPro" id="IPR025996">
    <property type="entry name" value="MT1864/Rv1816-like_C"/>
</dbReference>
<evidence type="ECO:0000313" key="6">
    <source>
        <dbReference type="EMBL" id="TWX54863.1"/>
    </source>
</evidence>
<dbReference type="AlphaFoldDB" id="A0A5C6Q3N6"/>